<dbReference type="RefSeq" id="WP_378048898.1">
    <property type="nucleotide sequence ID" value="NZ_JBHMDN010000019.1"/>
</dbReference>
<name>A0ABW2FJI6_9BACL</name>
<keyword evidence="3" id="KW-1185">Reference proteome</keyword>
<dbReference type="Proteomes" id="UP001596378">
    <property type="component" value="Unassembled WGS sequence"/>
</dbReference>
<sequence>MLPELFWIVGLYVAAMALAHWLIRRSAGAGRRHYVLVAGNHQMQIEGYIRAIQHFSRRTGTEIGITVVLDRSTDETGPILERMARKNVGIEWVRRDLPDNGGRKDERVCGRGEELVGSVAADPSVVWVELARPEDVKRLPR</sequence>
<dbReference type="EMBL" id="JBHTAI010000032">
    <property type="protein sequence ID" value="MFC7153320.1"/>
    <property type="molecule type" value="Genomic_DNA"/>
</dbReference>
<keyword evidence="1" id="KW-1133">Transmembrane helix</keyword>
<evidence type="ECO:0000313" key="3">
    <source>
        <dbReference type="Proteomes" id="UP001596378"/>
    </source>
</evidence>
<accession>A0ABW2FJI6</accession>
<protein>
    <recommendedName>
        <fullName evidence="4">Glycosyl transferase family 2</fullName>
    </recommendedName>
</protein>
<keyword evidence="1" id="KW-0812">Transmembrane</keyword>
<evidence type="ECO:0000313" key="2">
    <source>
        <dbReference type="EMBL" id="MFC7153320.1"/>
    </source>
</evidence>
<proteinExistence type="predicted"/>
<feature type="transmembrane region" description="Helical" evidence="1">
    <location>
        <begin position="6"/>
        <end position="23"/>
    </location>
</feature>
<evidence type="ECO:0000256" key="1">
    <source>
        <dbReference type="SAM" id="Phobius"/>
    </source>
</evidence>
<organism evidence="2 3">
    <name type="scientific">Cohnella cellulosilytica</name>
    <dbReference type="NCBI Taxonomy" id="986710"/>
    <lineage>
        <taxon>Bacteria</taxon>
        <taxon>Bacillati</taxon>
        <taxon>Bacillota</taxon>
        <taxon>Bacilli</taxon>
        <taxon>Bacillales</taxon>
        <taxon>Paenibacillaceae</taxon>
        <taxon>Cohnella</taxon>
    </lineage>
</organism>
<gene>
    <name evidence="2" type="ORF">ACFQMJ_32755</name>
</gene>
<reference evidence="3" key="1">
    <citation type="journal article" date="2019" name="Int. J. Syst. Evol. Microbiol.">
        <title>The Global Catalogue of Microorganisms (GCM) 10K type strain sequencing project: providing services to taxonomists for standard genome sequencing and annotation.</title>
        <authorList>
            <consortium name="The Broad Institute Genomics Platform"/>
            <consortium name="The Broad Institute Genome Sequencing Center for Infectious Disease"/>
            <person name="Wu L."/>
            <person name="Ma J."/>
        </authorList>
    </citation>
    <scope>NUCLEOTIDE SEQUENCE [LARGE SCALE GENOMIC DNA]</scope>
    <source>
        <strain evidence="3">KCTC 12907</strain>
    </source>
</reference>
<comment type="caution">
    <text evidence="2">The sequence shown here is derived from an EMBL/GenBank/DDBJ whole genome shotgun (WGS) entry which is preliminary data.</text>
</comment>
<keyword evidence="1" id="KW-0472">Membrane</keyword>
<evidence type="ECO:0008006" key="4">
    <source>
        <dbReference type="Google" id="ProtNLM"/>
    </source>
</evidence>